<comment type="caution">
    <text evidence="2">The sequence shown here is derived from an EMBL/GenBank/DDBJ whole genome shotgun (WGS) entry which is preliminary data.</text>
</comment>
<proteinExistence type="predicted"/>
<protein>
    <submittedName>
        <fullName evidence="2">IS630 family transposase</fullName>
    </submittedName>
</protein>
<name>A0A552HRK4_MICVR</name>
<dbReference type="PANTHER" id="PTHR46564">
    <property type="entry name" value="TRANSPOSASE"/>
    <property type="match status" value="1"/>
</dbReference>
<feature type="domain" description="HTH psq-type" evidence="1">
    <location>
        <begin position="1"/>
        <end position="45"/>
    </location>
</feature>
<dbReference type="InterPro" id="IPR002622">
    <property type="entry name" value="Transposase_14"/>
</dbReference>
<sequence length="282" mass="32685">MSYSLDLRKKVIDYVENGGSITKAAALFNIGRATIYRWLGREKLEATKVKHSQRKLDWKALSKDVQENPEARLRDRAEKFGVRPSAICYALKKMKITRKKKELRYRERNREERMKYYRVLRELIKMSGSKSLVFIDESGFEEFQACFYAWAKKGKKVLGDRQGKRGKRENLVAGRRKGKKDFIAPMVFTRSLNAEGFEGWLSLYLLPSLAITSVLIMDNAPIHRKTVIRQLVEEAGHQVVFLPKYSPDLNDIEHDFSALKRARMYAPVGTPLDEIIRTYCVA</sequence>
<evidence type="ECO:0000313" key="3">
    <source>
        <dbReference type="Proteomes" id="UP000320674"/>
    </source>
</evidence>
<organism evidence="2 3">
    <name type="scientific">Microcystis viridis Mv_BB_P_19951000_S68D</name>
    <dbReference type="NCBI Taxonomy" id="2486270"/>
    <lineage>
        <taxon>Bacteria</taxon>
        <taxon>Bacillati</taxon>
        <taxon>Cyanobacteriota</taxon>
        <taxon>Cyanophyceae</taxon>
        <taxon>Oscillatoriophycideae</taxon>
        <taxon>Chroococcales</taxon>
        <taxon>Microcystaceae</taxon>
        <taxon>Microcystis</taxon>
    </lineage>
</organism>
<dbReference type="NCBIfam" id="NF033545">
    <property type="entry name" value="transpos_IS630"/>
    <property type="match status" value="1"/>
</dbReference>
<dbReference type="InterPro" id="IPR007889">
    <property type="entry name" value="HTH_Psq"/>
</dbReference>
<dbReference type="Pfam" id="PF13358">
    <property type="entry name" value="DDE_3"/>
    <property type="match status" value="1"/>
</dbReference>
<accession>A0A552HRK4</accession>
<dbReference type="AlphaFoldDB" id="A0A552HRK4"/>
<dbReference type="EMBL" id="SFAZ01000164">
    <property type="protein sequence ID" value="TRU73852.1"/>
    <property type="molecule type" value="Genomic_DNA"/>
</dbReference>
<reference evidence="2 3" key="1">
    <citation type="submission" date="2019-01" db="EMBL/GenBank/DDBJ databases">
        <title>Coherence of Microcystis species and biogeography revealed through population genomics.</title>
        <authorList>
            <person name="Perez-Carrascal O.M."/>
            <person name="Terrat Y."/>
            <person name="Giani A."/>
            <person name="Fortin N."/>
            <person name="Tromas N."/>
            <person name="Shapiro B.J."/>
        </authorList>
    </citation>
    <scope>NUCLEOTIDE SEQUENCE [LARGE SCALE GENOMIC DNA]</scope>
    <source>
        <strain evidence="2">Mv_BB_P_19951000_S68D</strain>
    </source>
</reference>
<evidence type="ECO:0000313" key="2">
    <source>
        <dbReference type="EMBL" id="TRU73852.1"/>
    </source>
</evidence>
<dbReference type="InterPro" id="IPR047655">
    <property type="entry name" value="Transpos_IS630-like"/>
</dbReference>
<dbReference type="InterPro" id="IPR038717">
    <property type="entry name" value="Tc1-like_DDE_dom"/>
</dbReference>
<dbReference type="GO" id="GO:0003677">
    <property type="term" value="F:DNA binding"/>
    <property type="evidence" value="ECO:0007669"/>
    <property type="project" value="InterPro"/>
</dbReference>
<dbReference type="InterPro" id="IPR036397">
    <property type="entry name" value="RNaseH_sf"/>
</dbReference>
<gene>
    <name evidence="2" type="ORF">EWV77_10955</name>
</gene>
<dbReference type="Pfam" id="PF01710">
    <property type="entry name" value="HTH_Tnp_IS630"/>
    <property type="match status" value="1"/>
</dbReference>
<dbReference type="InterPro" id="IPR009057">
    <property type="entry name" value="Homeodomain-like_sf"/>
</dbReference>
<evidence type="ECO:0000259" key="1">
    <source>
        <dbReference type="PROSITE" id="PS50960"/>
    </source>
</evidence>
<dbReference type="Gene3D" id="3.30.420.10">
    <property type="entry name" value="Ribonuclease H-like superfamily/Ribonuclease H"/>
    <property type="match status" value="1"/>
</dbReference>
<dbReference type="SUPFAM" id="SSF46689">
    <property type="entry name" value="Homeodomain-like"/>
    <property type="match status" value="1"/>
</dbReference>
<dbReference type="PROSITE" id="PS50960">
    <property type="entry name" value="HTH_PSQ"/>
    <property type="match status" value="1"/>
</dbReference>
<dbReference type="Proteomes" id="UP000320674">
    <property type="component" value="Unassembled WGS sequence"/>
</dbReference>
<dbReference type="PANTHER" id="PTHR46564:SF1">
    <property type="entry name" value="TRANSPOSASE"/>
    <property type="match status" value="1"/>
</dbReference>